<keyword evidence="1" id="KW-0812">Transmembrane</keyword>
<sequence>MELELNGRIIEAPKPADITAAIDGHGGDPDWFVNLGDDDGDVEAFLNGDGSFRLSYHDGKDRFTAPDPVDAATLKTILLAALRGELGWRRDRAWLRQLSPKKAAEAAGEPPVWAIAAVIASVALIFLVTNLPDSWLERLPVPNTTLGTIGLIALPMAVMVLAMVAHKAIQLRRAKSWLPAQGRITSSRMATRRSGVGEDATIINIPAVAYSFSVGGRSYQGGRLSIGDISGPFAEEALARYPVGTAVTVYYDPADPENCVLERDAPKGAVKGCGAVLLVLALLGGGGYWAFTQGQQTLQASMPQAEVPVMLFAFGFGCAALLFFLAYRRHLARANAWPVVSGRVTESRVEQRSTTEDGRTRTSYAPVVEFTYQVRGHSFSSRQIALGMQISGSQGSAEKLVDRYPAGAEVEVHYDPANPSQAALENPTGASWILLGIALFCFGVALYASHIFR</sequence>
<protein>
    <submittedName>
        <fullName evidence="3">Uncharacterized protein DUF3592</fullName>
    </submittedName>
</protein>
<organism evidence="3 4">
    <name type="scientific">Bosea psychrotolerans</name>
    <dbReference type="NCBI Taxonomy" id="1871628"/>
    <lineage>
        <taxon>Bacteria</taxon>
        <taxon>Pseudomonadati</taxon>
        <taxon>Pseudomonadota</taxon>
        <taxon>Alphaproteobacteria</taxon>
        <taxon>Hyphomicrobiales</taxon>
        <taxon>Boseaceae</taxon>
        <taxon>Bosea</taxon>
    </lineage>
</organism>
<dbReference type="Pfam" id="PF12158">
    <property type="entry name" value="DUF3592"/>
    <property type="match status" value="2"/>
</dbReference>
<evidence type="ECO:0000256" key="1">
    <source>
        <dbReference type="SAM" id="Phobius"/>
    </source>
</evidence>
<comment type="caution">
    <text evidence="3">The sequence shown here is derived from an EMBL/GenBank/DDBJ whole genome shotgun (WGS) entry which is preliminary data.</text>
</comment>
<evidence type="ECO:0000313" key="3">
    <source>
        <dbReference type="EMBL" id="POR57050.1"/>
    </source>
</evidence>
<feature type="transmembrane region" description="Helical" evidence="1">
    <location>
        <begin position="307"/>
        <end position="327"/>
    </location>
</feature>
<dbReference type="Proteomes" id="UP000236919">
    <property type="component" value="Unassembled WGS sequence"/>
</dbReference>
<dbReference type="OrthoDB" id="4750277at2"/>
<dbReference type="InterPro" id="IPR021994">
    <property type="entry name" value="DUF3592"/>
</dbReference>
<name>A0A2S4MQK1_9HYPH</name>
<feature type="domain" description="DUF3592" evidence="2">
    <location>
        <begin position="180"/>
        <end position="265"/>
    </location>
</feature>
<evidence type="ECO:0000313" key="4">
    <source>
        <dbReference type="Proteomes" id="UP000236919"/>
    </source>
</evidence>
<keyword evidence="1" id="KW-1133">Transmembrane helix</keyword>
<accession>A0A2S4MQK1</accession>
<feature type="domain" description="DUF3592" evidence="2">
    <location>
        <begin position="340"/>
        <end position="427"/>
    </location>
</feature>
<keyword evidence="1" id="KW-0472">Membrane</keyword>
<feature type="transmembrane region" description="Helical" evidence="1">
    <location>
        <begin position="144"/>
        <end position="165"/>
    </location>
</feature>
<proteinExistence type="predicted"/>
<feature type="transmembrane region" description="Helical" evidence="1">
    <location>
        <begin position="272"/>
        <end position="291"/>
    </location>
</feature>
<reference evidence="3 4" key="1">
    <citation type="submission" date="2018-01" db="EMBL/GenBank/DDBJ databases">
        <title>Genomic Encyclopedia of Type Strains, Phase III (KMG-III): the genomes of soil and plant-associated and newly described type strains.</title>
        <authorList>
            <person name="Whitman W."/>
        </authorList>
    </citation>
    <scope>NUCLEOTIDE SEQUENCE [LARGE SCALE GENOMIC DNA]</scope>
    <source>
        <strain evidence="3 4">1131</strain>
    </source>
</reference>
<gene>
    <name evidence="3" type="ORF">CYD53_101575</name>
</gene>
<feature type="transmembrane region" description="Helical" evidence="1">
    <location>
        <begin position="432"/>
        <end position="452"/>
    </location>
</feature>
<dbReference type="AlphaFoldDB" id="A0A2S4MQK1"/>
<dbReference type="RefSeq" id="WP_103716574.1">
    <property type="nucleotide sequence ID" value="NZ_PQFZ01000001.1"/>
</dbReference>
<feature type="transmembrane region" description="Helical" evidence="1">
    <location>
        <begin position="112"/>
        <end position="132"/>
    </location>
</feature>
<dbReference type="EMBL" id="PQFZ01000001">
    <property type="protein sequence ID" value="POR57050.1"/>
    <property type="molecule type" value="Genomic_DNA"/>
</dbReference>
<keyword evidence="4" id="KW-1185">Reference proteome</keyword>
<evidence type="ECO:0000259" key="2">
    <source>
        <dbReference type="Pfam" id="PF12158"/>
    </source>
</evidence>